<name>A0AAN6ZRQ4_9PEZI</name>
<reference evidence="1" key="1">
    <citation type="journal article" date="2023" name="Mol. Phylogenet. Evol.">
        <title>Genome-scale phylogeny and comparative genomics of the fungal order Sordariales.</title>
        <authorList>
            <person name="Hensen N."/>
            <person name="Bonometti L."/>
            <person name="Westerberg I."/>
            <person name="Brannstrom I.O."/>
            <person name="Guillou S."/>
            <person name="Cros-Aarteil S."/>
            <person name="Calhoun S."/>
            <person name="Haridas S."/>
            <person name="Kuo A."/>
            <person name="Mondo S."/>
            <person name="Pangilinan J."/>
            <person name="Riley R."/>
            <person name="LaButti K."/>
            <person name="Andreopoulos B."/>
            <person name="Lipzen A."/>
            <person name="Chen C."/>
            <person name="Yan M."/>
            <person name="Daum C."/>
            <person name="Ng V."/>
            <person name="Clum A."/>
            <person name="Steindorff A."/>
            <person name="Ohm R.A."/>
            <person name="Martin F."/>
            <person name="Silar P."/>
            <person name="Natvig D.O."/>
            <person name="Lalanne C."/>
            <person name="Gautier V."/>
            <person name="Ament-Velasquez S.L."/>
            <person name="Kruys A."/>
            <person name="Hutchinson M.I."/>
            <person name="Powell A.J."/>
            <person name="Barry K."/>
            <person name="Miller A.N."/>
            <person name="Grigoriev I.V."/>
            <person name="Debuchy R."/>
            <person name="Gladieux P."/>
            <person name="Hiltunen Thoren M."/>
            <person name="Johannesson H."/>
        </authorList>
    </citation>
    <scope>NUCLEOTIDE SEQUENCE</scope>
    <source>
        <strain evidence="1">CBS 141.50</strain>
    </source>
</reference>
<gene>
    <name evidence="1" type="ORF">C8A04DRAFT_8808</name>
</gene>
<dbReference type="RefSeq" id="XP_062640965.1">
    <property type="nucleotide sequence ID" value="XM_062785247.1"/>
</dbReference>
<evidence type="ECO:0000313" key="2">
    <source>
        <dbReference type="Proteomes" id="UP001302676"/>
    </source>
</evidence>
<dbReference type="EMBL" id="MU853555">
    <property type="protein sequence ID" value="KAK4147594.1"/>
    <property type="molecule type" value="Genomic_DNA"/>
</dbReference>
<proteinExistence type="predicted"/>
<accession>A0AAN6ZRQ4</accession>
<dbReference type="GeneID" id="87821860"/>
<sequence length="730" mass="82772">MNSPSAHCRRALHRHITLPKDSIWITDGLLAHAFDRFCRVSTTFTRKASKVPGPLEAQRRLGRRRMAVANDWHGPPTPPPWAFLMPLNLTRWTWKPPTPTEARRSNPSRLADSTAALAALLPQWLRESSQELDGLSMVAMANAAGSDQAASDPAPLVAPTDPQAAFMDGFRRAADGVHNRRFLFEVNKICGQMRQRIILGDISPGEVLALSNEIWRTLESRLPGSPRGRRWSLSFCRAIISGLSASKVFPASSLDTRFWNAFFSQVSKLPVNDTVCNLFAKALATMPIAYRSHVSGRLLSVLASFFSAWNHSTSPLEGSEIGRLTDMAILGGMYAKQQEVRALPASLRQALTISDVLQDASQEATKEFCSMAYTEVLKEILNGVTDGRMLRYGWLYILARNPDVNQDFFFDFAASLSEGSLHLPPLSVVEVSSLLLTQWGSRGYLRAPKEVYKSYRRHCGTRDEAALASLFLAVFARGEEETKTGLYYSAWKFLTRIRRKDYVLRSLQFDTSTGMLPVRMLEDLAFTADDHNIAVQLHDLWSEDLKSDPGHRRTQPQWFPGVFDKYAETMIHDAKLSPKEIWRVLDIGKLERPPLHAQLRHHRGTFGQRRAAVVEKMAHAFTEAPHLTNRAAFRHVSRSLAFLREIRGPGGVPEAVIQDLYQIITQDLWEERPGRTMRLLWFLRIIEQRHGLEMAWHCRVALRRWRARLKQIVMRKYGIKNIESRSTSGW</sequence>
<dbReference type="Proteomes" id="UP001302676">
    <property type="component" value="Unassembled WGS sequence"/>
</dbReference>
<protein>
    <submittedName>
        <fullName evidence="1">Uncharacterized protein</fullName>
    </submittedName>
</protein>
<organism evidence="1 2">
    <name type="scientific">Dichotomopilus funicola</name>
    <dbReference type="NCBI Taxonomy" id="1934379"/>
    <lineage>
        <taxon>Eukaryota</taxon>
        <taxon>Fungi</taxon>
        <taxon>Dikarya</taxon>
        <taxon>Ascomycota</taxon>
        <taxon>Pezizomycotina</taxon>
        <taxon>Sordariomycetes</taxon>
        <taxon>Sordariomycetidae</taxon>
        <taxon>Sordariales</taxon>
        <taxon>Chaetomiaceae</taxon>
        <taxon>Dichotomopilus</taxon>
    </lineage>
</organism>
<evidence type="ECO:0000313" key="1">
    <source>
        <dbReference type="EMBL" id="KAK4147594.1"/>
    </source>
</evidence>
<dbReference type="AlphaFoldDB" id="A0AAN6ZRQ4"/>
<keyword evidence="2" id="KW-1185">Reference proteome</keyword>
<comment type="caution">
    <text evidence="1">The sequence shown here is derived from an EMBL/GenBank/DDBJ whole genome shotgun (WGS) entry which is preliminary data.</text>
</comment>
<reference evidence="1" key="2">
    <citation type="submission" date="2023-05" db="EMBL/GenBank/DDBJ databases">
        <authorList>
            <consortium name="Lawrence Berkeley National Laboratory"/>
            <person name="Steindorff A."/>
            <person name="Hensen N."/>
            <person name="Bonometti L."/>
            <person name="Westerberg I."/>
            <person name="Brannstrom I.O."/>
            <person name="Guillou S."/>
            <person name="Cros-Aarteil S."/>
            <person name="Calhoun S."/>
            <person name="Haridas S."/>
            <person name="Kuo A."/>
            <person name="Mondo S."/>
            <person name="Pangilinan J."/>
            <person name="Riley R."/>
            <person name="Labutti K."/>
            <person name="Andreopoulos B."/>
            <person name="Lipzen A."/>
            <person name="Chen C."/>
            <person name="Yanf M."/>
            <person name="Daum C."/>
            <person name="Ng V."/>
            <person name="Clum A."/>
            <person name="Ohm R."/>
            <person name="Martin F."/>
            <person name="Silar P."/>
            <person name="Natvig D."/>
            <person name="Lalanne C."/>
            <person name="Gautier V."/>
            <person name="Ament-Velasquez S.L."/>
            <person name="Kruys A."/>
            <person name="Hutchinson M.I."/>
            <person name="Powell A.J."/>
            <person name="Barry K."/>
            <person name="Miller A.N."/>
            <person name="Grigoriev I.V."/>
            <person name="Debuchy R."/>
            <person name="Gladieux P."/>
            <person name="Thoren M.H."/>
            <person name="Johannesson H."/>
        </authorList>
    </citation>
    <scope>NUCLEOTIDE SEQUENCE</scope>
    <source>
        <strain evidence="1">CBS 141.50</strain>
    </source>
</reference>